<evidence type="ECO:0000256" key="6">
    <source>
        <dbReference type="SAM" id="MobiDB-lite"/>
    </source>
</evidence>
<dbReference type="RefSeq" id="WP_134488337.1">
    <property type="nucleotide sequence ID" value="NZ_CP139089.1"/>
</dbReference>
<keyword evidence="2 4" id="KW-0689">Ribosomal protein</keyword>
<dbReference type="InterPro" id="IPR030878">
    <property type="entry name" value="Ribosomal_uL15"/>
</dbReference>
<dbReference type="InterPro" id="IPR021131">
    <property type="entry name" value="Ribosomal_uL15/eL18"/>
</dbReference>
<dbReference type="KEGG" id="mtun:MTUNDRAET4_1474"/>
<dbReference type="PANTHER" id="PTHR12934">
    <property type="entry name" value="50S RIBOSOMAL PROTEIN L15"/>
    <property type="match status" value="1"/>
</dbReference>
<keyword evidence="4" id="KW-0694">RNA-binding</keyword>
<dbReference type="AlphaFoldDB" id="A0A4U8YY74"/>
<dbReference type="Proteomes" id="UP000294360">
    <property type="component" value="Chromosome"/>
</dbReference>
<name>A0A4U8YY74_METTU</name>
<protein>
    <recommendedName>
        <fullName evidence="4">Large ribosomal subunit protein uL15</fullName>
    </recommendedName>
</protein>
<feature type="domain" description="Large ribosomal subunit protein uL15/eL18" evidence="7">
    <location>
        <begin position="75"/>
        <end position="148"/>
    </location>
</feature>
<proteinExistence type="inferred from homology"/>
<evidence type="ECO:0000313" key="8">
    <source>
        <dbReference type="EMBL" id="VFU08367.1"/>
    </source>
</evidence>
<accession>A0A4U8YY74</accession>
<dbReference type="InterPro" id="IPR001196">
    <property type="entry name" value="Ribosomal_uL15_CS"/>
</dbReference>
<comment type="function">
    <text evidence="4">Binds to the 23S rRNA.</text>
</comment>
<feature type="compositionally biased region" description="Gly residues" evidence="6">
    <location>
        <begin position="21"/>
        <end position="35"/>
    </location>
</feature>
<evidence type="ECO:0000256" key="3">
    <source>
        <dbReference type="ARBA" id="ARBA00023274"/>
    </source>
</evidence>
<dbReference type="Gene3D" id="3.100.10.10">
    <property type="match status" value="1"/>
</dbReference>
<dbReference type="OrthoDB" id="9810293at2"/>
<keyword evidence="4" id="KW-0699">rRNA-binding</keyword>
<evidence type="ECO:0000256" key="2">
    <source>
        <dbReference type="ARBA" id="ARBA00022980"/>
    </source>
</evidence>
<feature type="region of interest" description="Disordered" evidence="6">
    <location>
        <begin position="1"/>
        <end position="37"/>
    </location>
</feature>
<evidence type="ECO:0000259" key="7">
    <source>
        <dbReference type="Pfam" id="PF00828"/>
    </source>
</evidence>
<dbReference type="SUPFAM" id="SSF52080">
    <property type="entry name" value="Ribosomal proteins L15p and L18e"/>
    <property type="match status" value="1"/>
</dbReference>
<organism evidence="8 9">
    <name type="scientific">Methylocella tundrae</name>
    <dbReference type="NCBI Taxonomy" id="227605"/>
    <lineage>
        <taxon>Bacteria</taxon>
        <taxon>Pseudomonadati</taxon>
        <taxon>Pseudomonadota</taxon>
        <taxon>Alphaproteobacteria</taxon>
        <taxon>Hyphomicrobiales</taxon>
        <taxon>Beijerinckiaceae</taxon>
        <taxon>Methylocella</taxon>
    </lineage>
</organism>
<dbReference type="Pfam" id="PF00828">
    <property type="entry name" value="Ribosomal_L27A"/>
    <property type="match status" value="1"/>
</dbReference>
<evidence type="ECO:0000313" key="9">
    <source>
        <dbReference type="Proteomes" id="UP000294360"/>
    </source>
</evidence>
<dbReference type="HAMAP" id="MF_01341">
    <property type="entry name" value="Ribosomal_uL15"/>
    <property type="match status" value="1"/>
</dbReference>
<comment type="subunit">
    <text evidence="4">Part of the 50S ribosomal subunit.</text>
</comment>
<dbReference type="PANTHER" id="PTHR12934:SF11">
    <property type="entry name" value="LARGE RIBOSOMAL SUBUNIT PROTEIN UL15M"/>
    <property type="match status" value="1"/>
</dbReference>
<keyword evidence="3 4" id="KW-0687">Ribonucleoprotein</keyword>
<dbReference type="GO" id="GO:0019843">
    <property type="term" value="F:rRNA binding"/>
    <property type="evidence" value="ECO:0007669"/>
    <property type="project" value="UniProtKB-UniRule"/>
</dbReference>
<dbReference type="GO" id="GO:0003735">
    <property type="term" value="F:structural constituent of ribosome"/>
    <property type="evidence" value="ECO:0007669"/>
    <property type="project" value="InterPro"/>
</dbReference>
<dbReference type="EMBL" id="LR536450">
    <property type="protein sequence ID" value="VFU08367.1"/>
    <property type="molecule type" value="Genomic_DNA"/>
</dbReference>
<evidence type="ECO:0000256" key="5">
    <source>
        <dbReference type="RuleBase" id="RU003888"/>
    </source>
</evidence>
<dbReference type="GO" id="GO:0022625">
    <property type="term" value="C:cytosolic large ribosomal subunit"/>
    <property type="evidence" value="ECO:0007669"/>
    <property type="project" value="TreeGrafter"/>
</dbReference>
<feature type="compositionally biased region" description="Polar residues" evidence="6">
    <location>
        <begin position="1"/>
        <end position="14"/>
    </location>
</feature>
<dbReference type="InterPro" id="IPR005749">
    <property type="entry name" value="Ribosomal_uL15_bac-type"/>
</dbReference>
<dbReference type="GO" id="GO:0006412">
    <property type="term" value="P:translation"/>
    <property type="evidence" value="ECO:0007669"/>
    <property type="project" value="UniProtKB-UniRule"/>
</dbReference>
<gene>
    <name evidence="4 8" type="primary">rplO</name>
    <name evidence="8" type="ORF">MTUNDRAET4_1474</name>
</gene>
<evidence type="ECO:0000256" key="4">
    <source>
        <dbReference type="HAMAP-Rule" id="MF_01341"/>
    </source>
</evidence>
<evidence type="ECO:0000256" key="1">
    <source>
        <dbReference type="ARBA" id="ARBA00007320"/>
    </source>
</evidence>
<sequence>MKLNDISDNPGSSKSRMRVGRGIGSGKGKTCGRGVKGQKARTGVAIKGFEGGQMPLHRRLPKRGFWNPFGTDYNEINIGRIQEAVEAGKLDPATAITNEALIQCGLISKPRDGVKILGVGKLEAKLSFEVAAASKSAVAAIEGAGGSIRLLKATAEAPADAG</sequence>
<dbReference type="PROSITE" id="PS00475">
    <property type="entry name" value="RIBOSOMAL_L15"/>
    <property type="match status" value="1"/>
</dbReference>
<reference evidence="8 9" key="1">
    <citation type="submission" date="2019-03" db="EMBL/GenBank/DDBJ databases">
        <authorList>
            <person name="Kox A.R. M."/>
        </authorList>
    </citation>
    <scope>NUCLEOTIDE SEQUENCE [LARGE SCALE GENOMIC DNA]</scope>
    <source>
        <strain evidence="8">MTUNDRAET4 annotated genome</strain>
    </source>
</reference>
<dbReference type="InterPro" id="IPR036227">
    <property type="entry name" value="Ribosomal_uL15/eL18_sf"/>
</dbReference>
<comment type="similarity">
    <text evidence="1 4 5">Belongs to the universal ribosomal protein uL15 family.</text>
</comment>
<dbReference type="NCBIfam" id="TIGR01071">
    <property type="entry name" value="rplO_bact"/>
    <property type="match status" value="1"/>
</dbReference>